<dbReference type="AlphaFoldDB" id="A0A1Q9CB70"/>
<dbReference type="Proteomes" id="UP000186817">
    <property type="component" value="Unassembled WGS sequence"/>
</dbReference>
<comment type="caution">
    <text evidence="1">The sequence shown here is derived from an EMBL/GenBank/DDBJ whole genome shotgun (WGS) entry which is preliminary data.</text>
</comment>
<reference evidence="1 2" key="1">
    <citation type="submission" date="2016-02" db="EMBL/GenBank/DDBJ databases">
        <title>Genome analysis of coral dinoflagellate symbionts highlights evolutionary adaptations to a symbiotic lifestyle.</title>
        <authorList>
            <person name="Aranda M."/>
            <person name="Li Y."/>
            <person name="Liew Y.J."/>
            <person name="Baumgarten S."/>
            <person name="Simakov O."/>
            <person name="Wilson M."/>
            <person name="Piel J."/>
            <person name="Ashoor H."/>
            <person name="Bougouffa S."/>
            <person name="Bajic V.B."/>
            <person name="Ryu T."/>
            <person name="Ravasi T."/>
            <person name="Bayer T."/>
            <person name="Micklem G."/>
            <person name="Kim H."/>
            <person name="Bhak J."/>
            <person name="Lajeunesse T.C."/>
            <person name="Voolstra C.R."/>
        </authorList>
    </citation>
    <scope>NUCLEOTIDE SEQUENCE [LARGE SCALE GENOMIC DNA]</scope>
    <source>
        <strain evidence="1 2">CCMP2467</strain>
    </source>
</reference>
<evidence type="ECO:0000313" key="2">
    <source>
        <dbReference type="Proteomes" id="UP000186817"/>
    </source>
</evidence>
<protein>
    <submittedName>
        <fullName evidence="1">Uncharacterized protein</fullName>
    </submittedName>
</protein>
<dbReference type="EMBL" id="LSRX01001419">
    <property type="protein sequence ID" value="OLP80067.1"/>
    <property type="molecule type" value="Genomic_DNA"/>
</dbReference>
<evidence type="ECO:0000313" key="1">
    <source>
        <dbReference type="EMBL" id="OLP80067.1"/>
    </source>
</evidence>
<sequence length="165" mass="17368">MVRSAALLAALSASFLLAAGSLSSFSFVSVTPPRSHKSFTPASAEAPEDRTGAPTGVPVAMAVLAGLVMAFTAPRAALAQPGALPDFSVVRPGYMQGIDAANAATKPGEIDFVTRSRIEAAQFPQAIKELQKEKATIEKNAPTKAERLERYRQQAKAYSESATME</sequence>
<organism evidence="1 2">
    <name type="scientific">Symbiodinium microadriaticum</name>
    <name type="common">Dinoflagellate</name>
    <name type="synonym">Zooxanthella microadriatica</name>
    <dbReference type="NCBI Taxonomy" id="2951"/>
    <lineage>
        <taxon>Eukaryota</taxon>
        <taxon>Sar</taxon>
        <taxon>Alveolata</taxon>
        <taxon>Dinophyceae</taxon>
        <taxon>Suessiales</taxon>
        <taxon>Symbiodiniaceae</taxon>
        <taxon>Symbiodinium</taxon>
    </lineage>
</organism>
<dbReference type="OrthoDB" id="437027at2759"/>
<keyword evidence="2" id="KW-1185">Reference proteome</keyword>
<gene>
    <name evidence="1" type="ORF">AK812_SmicGene39564</name>
</gene>
<proteinExistence type="predicted"/>
<name>A0A1Q9CB70_SYMMI</name>
<accession>A0A1Q9CB70</accession>